<dbReference type="AlphaFoldDB" id="A0A1C3RCI9"/>
<feature type="region of interest" description="Disordered" evidence="1">
    <location>
        <begin position="1"/>
        <end position="30"/>
    </location>
</feature>
<feature type="compositionally biased region" description="Basic and acidic residues" evidence="1">
    <location>
        <begin position="237"/>
        <end position="246"/>
    </location>
</feature>
<gene>
    <name evidence="4" type="ORF">MTBPR1_10179</name>
</gene>
<dbReference type="EMBL" id="FLYE01000001">
    <property type="protein sequence ID" value="SCA54932.1"/>
    <property type="molecule type" value="Genomic_DNA"/>
</dbReference>
<dbReference type="RefSeq" id="WP_069185663.1">
    <property type="nucleotide sequence ID" value="NZ_FLYE01000001.1"/>
</dbReference>
<dbReference type="SUPFAM" id="SSF110997">
    <property type="entry name" value="Sporulation related repeat"/>
    <property type="match status" value="1"/>
</dbReference>
<feature type="transmembrane region" description="Helical" evidence="2">
    <location>
        <begin position="37"/>
        <end position="55"/>
    </location>
</feature>
<dbReference type="InterPro" id="IPR007730">
    <property type="entry name" value="SPOR-like_dom"/>
</dbReference>
<dbReference type="Gene3D" id="3.30.70.1070">
    <property type="entry name" value="Sporulation related repeat"/>
    <property type="match status" value="1"/>
</dbReference>
<evidence type="ECO:0000313" key="4">
    <source>
        <dbReference type="EMBL" id="SCA54932.1"/>
    </source>
</evidence>
<dbReference type="Proteomes" id="UP000231658">
    <property type="component" value="Unassembled WGS sequence"/>
</dbReference>
<feature type="compositionally biased region" description="Basic and acidic residues" evidence="1">
    <location>
        <begin position="89"/>
        <end position="123"/>
    </location>
</feature>
<feature type="compositionally biased region" description="Basic and acidic residues" evidence="1">
    <location>
        <begin position="19"/>
        <end position="30"/>
    </location>
</feature>
<protein>
    <recommendedName>
        <fullName evidence="3">SPOR domain-containing protein</fullName>
    </recommendedName>
</protein>
<feature type="region of interest" description="Disordered" evidence="1">
    <location>
        <begin position="181"/>
        <end position="221"/>
    </location>
</feature>
<evidence type="ECO:0000256" key="2">
    <source>
        <dbReference type="SAM" id="Phobius"/>
    </source>
</evidence>
<feature type="compositionally biased region" description="Basic and acidic residues" evidence="1">
    <location>
        <begin position="205"/>
        <end position="221"/>
    </location>
</feature>
<dbReference type="OrthoDB" id="7338235at2"/>
<evidence type="ECO:0000256" key="1">
    <source>
        <dbReference type="SAM" id="MobiDB-lite"/>
    </source>
</evidence>
<name>A0A1C3RCI9_9PROT</name>
<feature type="region of interest" description="Disordered" evidence="1">
    <location>
        <begin position="237"/>
        <end position="264"/>
    </location>
</feature>
<dbReference type="STRING" id="1867952.MTBPR1_10179"/>
<dbReference type="Pfam" id="PF05036">
    <property type="entry name" value="SPOR"/>
    <property type="match status" value="1"/>
</dbReference>
<dbReference type="PROSITE" id="PS51724">
    <property type="entry name" value="SPOR"/>
    <property type="match status" value="1"/>
</dbReference>
<reference evidence="4 5" key="1">
    <citation type="submission" date="2016-07" db="EMBL/GenBank/DDBJ databases">
        <authorList>
            <person name="Lefevre C.T."/>
        </authorList>
    </citation>
    <scope>NUCLEOTIDE SEQUENCE [LARGE SCALE GENOMIC DNA]</scope>
    <source>
        <strain evidence="4">PR1</strain>
    </source>
</reference>
<proteinExistence type="predicted"/>
<dbReference type="GO" id="GO:0042834">
    <property type="term" value="F:peptidoglycan binding"/>
    <property type="evidence" value="ECO:0007669"/>
    <property type="project" value="InterPro"/>
</dbReference>
<evidence type="ECO:0000313" key="5">
    <source>
        <dbReference type="Proteomes" id="UP000231658"/>
    </source>
</evidence>
<keyword evidence="5" id="KW-1185">Reference proteome</keyword>
<feature type="region of interest" description="Disordered" evidence="1">
    <location>
        <begin position="70"/>
        <end position="146"/>
    </location>
</feature>
<keyword evidence="2" id="KW-1133">Transmembrane helix</keyword>
<keyword evidence="2" id="KW-0472">Membrane</keyword>
<dbReference type="InterPro" id="IPR036680">
    <property type="entry name" value="SPOR-like_sf"/>
</dbReference>
<accession>A0A1C3RCI9</accession>
<organism evidence="4 5">
    <name type="scientific">Candidatus Terasakiella magnetica</name>
    <dbReference type="NCBI Taxonomy" id="1867952"/>
    <lineage>
        <taxon>Bacteria</taxon>
        <taxon>Pseudomonadati</taxon>
        <taxon>Pseudomonadota</taxon>
        <taxon>Alphaproteobacteria</taxon>
        <taxon>Rhodospirillales</taxon>
        <taxon>Terasakiellaceae</taxon>
        <taxon>Terasakiella</taxon>
    </lineage>
</organism>
<feature type="domain" description="SPOR" evidence="3">
    <location>
        <begin position="266"/>
        <end position="353"/>
    </location>
</feature>
<keyword evidence="2" id="KW-0812">Transmembrane</keyword>
<evidence type="ECO:0000259" key="3">
    <source>
        <dbReference type="PROSITE" id="PS51724"/>
    </source>
</evidence>
<sequence length="353" mass="38114">MPHRDDFDDDLMDPSSDAYDYKPVESDEGGKGKAVKLFLAVTVIAGLAGGAWYFVGGTQQSSDNIPVVRAETAPTKEKPSDPGGMTVPNRDKTVYDRVSGENTEPKLERLLPRPEQPLDKPARGMDIPELSETVSKETGLPAVSKPLPKLEMPKVVEKAPEPVAAPKPVMQTPKLPEVPTEDMAEAITPPPPAPVGDKNAPRALTKRDEVKTPPTAQDKEDLAAKIADALNEPEKATMPDVKKVETARVSPKPPTVKPTKPSTMKPLAQSGYILQLLSSKNQAAVKATWTKIKSKNSDIVKGLPANIVKADLGAQKGIYYRLRLGPVATGDKAKSLCNQLKKRKVGCFIVRVR</sequence>